<keyword evidence="10" id="KW-0007">Acetylation</keyword>
<feature type="domain" description="W2" evidence="15">
    <location>
        <begin position="596"/>
        <end position="780"/>
    </location>
</feature>
<evidence type="ECO:0000259" key="15">
    <source>
        <dbReference type="PROSITE" id="PS51363"/>
    </source>
</evidence>
<evidence type="ECO:0000256" key="3">
    <source>
        <dbReference type="ARBA" id="ARBA00022491"/>
    </source>
</evidence>
<dbReference type="GO" id="GO:0016281">
    <property type="term" value="C:eukaryotic translation initiation factor 4F complex"/>
    <property type="evidence" value="ECO:0007669"/>
    <property type="project" value="TreeGrafter"/>
</dbReference>
<dbReference type="SMART" id="SM00543">
    <property type="entry name" value="MIF4G"/>
    <property type="match status" value="1"/>
</dbReference>
<dbReference type="InterPro" id="IPR003891">
    <property type="entry name" value="Initiation_fac_eIF4g_MI"/>
</dbReference>
<evidence type="ECO:0000256" key="4">
    <source>
        <dbReference type="ARBA" id="ARBA00022499"/>
    </source>
</evidence>
<dbReference type="InParanoid" id="G3HYL0"/>
<evidence type="ECO:0000256" key="2">
    <source>
        <dbReference type="ARBA" id="ARBA00022481"/>
    </source>
</evidence>
<evidence type="ECO:0000256" key="1">
    <source>
        <dbReference type="ARBA" id="ARBA00005775"/>
    </source>
</evidence>
<evidence type="ECO:0000256" key="14">
    <source>
        <dbReference type="SAM" id="MobiDB-lite"/>
    </source>
</evidence>
<dbReference type="eggNOG" id="KOG0401">
    <property type="taxonomic scope" value="Eukaryota"/>
</dbReference>
<dbReference type="PROSITE" id="PS51363">
    <property type="entry name" value="W2"/>
    <property type="match status" value="1"/>
</dbReference>
<name>G3HYL0_CRIGR</name>
<dbReference type="Pfam" id="PF02020">
    <property type="entry name" value="W2"/>
    <property type="match status" value="1"/>
</dbReference>
<dbReference type="Proteomes" id="UP000001075">
    <property type="component" value="Unassembled WGS sequence"/>
</dbReference>
<keyword evidence="7" id="KW-0832">Ubl conjugation</keyword>
<comment type="subunit">
    <text evidence="13">Interacts with the serine/threonine protein kinases MKNK1 and MKNK2. Binds EIF4A and EIF3. Interacts with MIF4GD. Interacts with DAZAP2.</text>
</comment>
<evidence type="ECO:0000256" key="5">
    <source>
        <dbReference type="ARBA" id="ARBA00022540"/>
    </source>
</evidence>
<evidence type="ECO:0000313" key="17">
    <source>
        <dbReference type="EMBL" id="EGV96998.1"/>
    </source>
</evidence>
<dbReference type="CDD" id="cd11559">
    <property type="entry name" value="W2_eIF4G1_like"/>
    <property type="match status" value="1"/>
</dbReference>
<evidence type="ECO:0000256" key="6">
    <source>
        <dbReference type="ARBA" id="ARBA00022553"/>
    </source>
</evidence>
<dbReference type="PANTHER" id="PTHR23253">
    <property type="entry name" value="EUKARYOTIC TRANSLATION INITIATION FACTOR 4 GAMMA"/>
    <property type="match status" value="1"/>
</dbReference>
<dbReference type="PANTHER" id="PTHR23253:SF9">
    <property type="entry name" value="EUKARYOTIC TRANSLATION INITIATION FACTOR 4 GAMMA 2"/>
    <property type="match status" value="1"/>
</dbReference>
<dbReference type="FunCoup" id="G3HYL0">
    <property type="interactions" value="2681"/>
</dbReference>
<dbReference type="STRING" id="10029.G3HYL0"/>
<sequence length="783" mass="88429">MEVAAGFSFVPSPPLPTPSINIILLKILRCQAAKVESAIAEGGASRFSILNKLTPEKFDKLCLELLNVGVESKLILKGVILLIVDKALEEPKYSSLYAQLCLRLAEDAPNFDGPAAEGQPGQKQSTTFRRLLISKLQDEFGNRTRNVDVYDKRENPLLPEEEEQRAIAKIKMLGNIKFIGELGKLDLIHESILHKCIKTSLMDQYFARMCSLMLSKELPARIRFLLQDTVELREHHWVPRKAFLDNGPKTINQIRQDAVKDLGVFIPAPMAQGRNDFFLEGPFMPPRMKMDRDPLGGLADMFGQMPGSGIGTGPGVIQDRFSPTMGRHRSNQLFNGHGGHIMPPTQSQFGEMGGKFMKSQTPQLGLKTNPPLIQEKPAKTSKKPPPSKEELLKLTEAVVTEYLNSGNANEAVSGVREMRAPKHFLPEMLSKVIILSLDRSDEDKEKASSLISLLKQEGIATSDNFMQVEHSTDCVVGNSYSHGWETNELFCIFLPKAFLNVLEQCPKLEVDIPLVKSYLAQFAARAIISELVSISELAQPLESGTHFPLFLLCLQQLAKLQDREWLTELFQQSKVNMQKMLPEIDQNKDRMLEILEGKGLSFLFPLLKLEKELLKQIKLDPSPQTIYKWIKDNISPKLHVDKGFVNILMTSFLQYISNEVSPPSDETDSSSAPSKEQLEQEKQLLLSFKPVMQKFLHDHVDLQVSALYALQVHCYNSSFPKGMLLRFFVHFYDMEIIEEEAFLAWKEDITQEFPGKGKALFQVNQWLTWLETAEEEESEEEAD</sequence>
<accession>G3HYL0</accession>
<evidence type="ECO:0000256" key="12">
    <source>
        <dbReference type="ARBA" id="ARBA00040449"/>
    </source>
</evidence>
<evidence type="ECO:0000256" key="8">
    <source>
        <dbReference type="ARBA" id="ARBA00022845"/>
    </source>
</evidence>
<evidence type="ECO:0000256" key="10">
    <source>
        <dbReference type="ARBA" id="ARBA00022990"/>
    </source>
</evidence>
<dbReference type="Pfam" id="PF02854">
    <property type="entry name" value="MIF4G"/>
    <property type="match status" value="1"/>
</dbReference>
<dbReference type="InterPro" id="IPR003307">
    <property type="entry name" value="W2_domain"/>
</dbReference>
<proteinExistence type="inferred from homology"/>
<gene>
    <name evidence="17" type="ORF">I79_016148</name>
</gene>
<dbReference type="EMBL" id="JH000932">
    <property type="protein sequence ID" value="EGV96998.1"/>
    <property type="molecule type" value="Genomic_DNA"/>
</dbReference>
<dbReference type="GO" id="GO:0006417">
    <property type="term" value="P:regulation of translation"/>
    <property type="evidence" value="ECO:0007669"/>
    <property type="project" value="UniProtKB-KW"/>
</dbReference>
<dbReference type="FunFam" id="1.25.40.180:FF:000007">
    <property type="entry name" value="Eukaryotic translation initiation factor 4 gamma 2"/>
    <property type="match status" value="1"/>
</dbReference>
<dbReference type="Gene3D" id="1.25.40.180">
    <property type="match status" value="4"/>
</dbReference>
<keyword evidence="4" id="KW-1017">Isopeptide bond</keyword>
<evidence type="ECO:0000313" key="18">
    <source>
        <dbReference type="Proteomes" id="UP000001075"/>
    </source>
</evidence>
<feature type="region of interest" description="Disordered" evidence="14">
    <location>
        <begin position="365"/>
        <end position="388"/>
    </location>
</feature>
<protein>
    <recommendedName>
        <fullName evidence="12">Eukaryotic translation initiation factor 4 gamma 2</fullName>
    </recommendedName>
</protein>
<dbReference type="PROSITE" id="PS51366">
    <property type="entry name" value="MI"/>
    <property type="match status" value="1"/>
</dbReference>
<evidence type="ECO:0000256" key="11">
    <source>
        <dbReference type="ARBA" id="ARBA00037759"/>
    </source>
</evidence>
<comment type="function">
    <text evidence="11">Appears to play a role in the switch from cap-dependent to IRES-mediated translation during mitosis, apoptosis and viral infection. Cleaved by some caspases and viral proteases.</text>
</comment>
<evidence type="ECO:0000256" key="9">
    <source>
        <dbReference type="ARBA" id="ARBA00022917"/>
    </source>
</evidence>
<dbReference type="Pfam" id="PF02847">
    <property type="entry name" value="MA3"/>
    <property type="match status" value="1"/>
</dbReference>
<dbReference type="InterPro" id="IPR016024">
    <property type="entry name" value="ARM-type_fold"/>
</dbReference>
<organism evidence="17 18">
    <name type="scientific">Cricetulus griseus</name>
    <name type="common">Chinese hamster</name>
    <name type="synonym">Cricetulus barabensis griseus</name>
    <dbReference type="NCBI Taxonomy" id="10029"/>
    <lineage>
        <taxon>Eukaryota</taxon>
        <taxon>Metazoa</taxon>
        <taxon>Chordata</taxon>
        <taxon>Craniata</taxon>
        <taxon>Vertebrata</taxon>
        <taxon>Euteleostomi</taxon>
        <taxon>Mammalia</taxon>
        <taxon>Eutheria</taxon>
        <taxon>Euarchontoglires</taxon>
        <taxon>Glires</taxon>
        <taxon>Rodentia</taxon>
        <taxon>Myomorpha</taxon>
        <taxon>Muroidea</taxon>
        <taxon>Cricetidae</taxon>
        <taxon>Cricetinae</taxon>
        <taxon>Cricetulus</taxon>
    </lineage>
</organism>
<dbReference type="SMART" id="SM00515">
    <property type="entry name" value="eIF5C"/>
    <property type="match status" value="1"/>
</dbReference>
<dbReference type="AlphaFoldDB" id="G3HYL0"/>
<dbReference type="SMART" id="SM00544">
    <property type="entry name" value="MA3"/>
    <property type="match status" value="1"/>
</dbReference>
<keyword evidence="2" id="KW-0488">Methylation</keyword>
<dbReference type="GO" id="GO:0003729">
    <property type="term" value="F:mRNA binding"/>
    <property type="evidence" value="ECO:0007669"/>
    <property type="project" value="TreeGrafter"/>
</dbReference>
<reference evidence="18" key="1">
    <citation type="journal article" date="2011" name="Nat. Biotechnol.">
        <title>The genomic sequence of the Chinese hamster ovary (CHO)-K1 cell line.</title>
        <authorList>
            <person name="Xu X."/>
            <person name="Nagarajan H."/>
            <person name="Lewis N.E."/>
            <person name="Pan S."/>
            <person name="Cai Z."/>
            <person name="Liu X."/>
            <person name="Chen W."/>
            <person name="Xie M."/>
            <person name="Wang W."/>
            <person name="Hammond S."/>
            <person name="Andersen M.R."/>
            <person name="Neff N."/>
            <person name="Passarelli B."/>
            <person name="Koh W."/>
            <person name="Fan H.C."/>
            <person name="Wang J."/>
            <person name="Gui Y."/>
            <person name="Lee K.H."/>
            <person name="Betenbaugh M.J."/>
            <person name="Quake S.R."/>
            <person name="Famili I."/>
            <person name="Palsson B.O."/>
            <person name="Wang J."/>
        </authorList>
    </citation>
    <scope>NUCLEOTIDE SEQUENCE [LARGE SCALE GENOMIC DNA]</scope>
    <source>
        <strain evidence="18">CHO K1 cell line</strain>
    </source>
</reference>
<feature type="domain" description="MI" evidence="16">
    <location>
        <begin position="390"/>
        <end position="542"/>
    </location>
</feature>
<dbReference type="GO" id="GO:0003743">
    <property type="term" value="F:translation initiation factor activity"/>
    <property type="evidence" value="ECO:0007669"/>
    <property type="project" value="UniProtKB-KW"/>
</dbReference>
<evidence type="ECO:0000259" key="16">
    <source>
        <dbReference type="PROSITE" id="PS51366"/>
    </source>
</evidence>
<keyword evidence="3" id="KW-0678">Repressor</keyword>
<evidence type="ECO:0000256" key="13">
    <source>
        <dbReference type="ARBA" id="ARBA00046720"/>
    </source>
</evidence>
<keyword evidence="9" id="KW-0648">Protein biosynthesis</keyword>
<evidence type="ECO:0000256" key="7">
    <source>
        <dbReference type="ARBA" id="ARBA00022843"/>
    </source>
</evidence>
<keyword evidence="6" id="KW-0597">Phosphoprotein</keyword>
<dbReference type="SUPFAM" id="SSF48371">
    <property type="entry name" value="ARM repeat"/>
    <property type="match status" value="4"/>
</dbReference>
<dbReference type="InterPro" id="IPR003890">
    <property type="entry name" value="MIF4G-like_typ-3"/>
</dbReference>
<dbReference type="GlyGen" id="G3HYL0">
    <property type="glycosylation" value="1 site"/>
</dbReference>
<keyword evidence="5 17" id="KW-0396">Initiation factor</keyword>
<comment type="similarity">
    <text evidence="1">Belongs to the eukaryotic initiation factor 4G family.</text>
</comment>
<keyword evidence="8" id="KW-0810">Translation regulation</keyword>